<evidence type="ECO:0000256" key="3">
    <source>
        <dbReference type="ARBA" id="ARBA00023274"/>
    </source>
</evidence>
<dbReference type="EMBL" id="JAEHOE010000065">
    <property type="protein sequence ID" value="KAG2490127.1"/>
    <property type="molecule type" value="Genomic_DNA"/>
</dbReference>
<comment type="caution">
    <text evidence="6">The sequence shown here is derived from an EMBL/GenBank/DDBJ whole genome shotgun (WGS) entry which is preliminary data.</text>
</comment>
<dbReference type="AlphaFoldDB" id="A0A835XS09"/>
<proteinExistence type="inferred from homology"/>
<dbReference type="NCBIfam" id="TIGR00061">
    <property type="entry name" value="L21"/>
    <property type="match status" value="1"/>
</dbReference>
<keyword evidence="3" id="KW-0687">Ribonucleoprotein</keyword>
<dbReference type="SUPFAM" id="SSF141091">
    <property type="entry name" value="L21p-like"/>
    <property type="match status" value="1"/>
</dbReference>
<dbReference type="GO" id="GO:1990904">
    <property type="term" value="C:ribonucleoprotein complex"/>
    <property type="evidence" value="ECO:0007669"/>
    <property type="project" value="UniProtKB-KW"/>
</dbReference>
<dbReference type="InterPro" id="IPR028909">
    <property type="entry name" value="bL21-like"/>
</dbReference>
<dbReference type="GO" id="GO:0005737">
    <property type="term" value="C:cytoplasm"/>
    <property type="evidence" value="ECO:0007669"/>
    <property type="project" value="UniProtKB-ARBA"/>
</dbReference>
<evidence type="ECO:0000256" key="4">
    <source>
        <dbReference type="ARBA" id="ARBA00044129"/>
    </source>
</evidence>
<dbReference type="Proteomes" id="UP000612055">
    <property type="component" value="Unassembled WGS sequence"/>
</dbReference>
<dbReference type="GO" id="GO:0006412">
    <property type="term" value="P:translation"/>
    <property type="evidence" value="ECO:0007669"/>
    <property type="project" value="InterPro"/>
</dbReference>
<comment type="similarity">
    <text evidence="1">Belongs to the bacterial ribosomal protein bL21 family.</text>
</comment>
<evidence type="ECO:0000256" key="1">
    <source>
        <dbReference type="ARBA" id="ARBA00008563"/>
    </source>
</evidence>
<feature type="region of interest" description="Disordered" evidence="5">
    <location>
        <begin position="287"/>
        <end position="307"/>
    </location>
</feature>
<evidence type="ECO:0000313" key="7">
    <source>
        <dbReference type="Proteomes" id="UP000612055"/>
    </source>
</evidence>
<sequence>MRTLVSREPGAVSQLNDALSTSCSEASGEPQHSSAWLGSGILDGTIRGVRWVNQKSKGEERSRKPFNTAASWQAVQPLIAEQRRAREQLADASTQNPSPSSSSPAPRGRRFRPRLGPIVDTCLPPIPAVPKPAEYTRVGVLTGQYSLPTERTFAIIELAGTQYKVTTDDIVFVNMLPGVNVNDVLALDRVMLLGSRSETIVGRPYVPGATVLAAVEEHFRDGKVHVFKMKKRKRYRKYQGPRPNLTTLRILQVRGIDPAPGDSLAITPELPLQLLDTRRAAELAALLPPPSEGEEQEEQRTAVGAAA</sequence>
<dbReference type="GO" id="GO:0003723">
    <property type="term" value="F:RNA binding"/>
    <property type="evidence" value="ECO:0007669"/>
    <property type="project" value="InterPro"/>
</dbReference>
<dbReference type="Pfam" id="PF00829">
    <property type="entry name" value="Ribosomal_L21p"/>
    <property type="match status" value="1"/>
</dbReference>
<gene>
    <name evidence="6" type="ORF">HYH03_011433</name>
</gene>
<organism evidence="6 7">
    <name type="scientific">Edaphochlamys debaryana</name>
    <dbReference type="NCBI Taxonomy" id="47281"/>
    <lineage>
        <taxon>Eukaryota</taxon>
        <taxon>Viridiplantae</taxon>
        <taxon>Chlorophyta</taxon>
        <taxon>core chlorophytes</taxon>
        <taxon>Chlorophyceae</taxon>
        <taxon>CS clade</taxon>
        <taxon>Chlamydomonadales</taxon>
        <taxon>Chlamydomonadales incertae sedis</taxon>
        <taxon>Edaphochlamys</taxon>
    </lineage>
</organism>
<dbReference type="InterPro" id="IPR001787">
    <property type="entry name" value="Ribosomal_bL21"/>
</dbReference>
<dbReference type="PANTHER" id="PTHR21349:SF0">
    <property type="entry name" value="LARGE RIBOSOMAL SUBUNIT PROTEIN BL21M"/>
    <property type="match status" value="1"/>
</dbReference>
<feature type="compositionally biased region" description="Low complexity" evidence="5">
    <location>
        <begin position="97"/>
        <end position="106"/>
    </location>
</feature>
<name>A0A835XS09_9CHLO</name>
<keyword evidence="7" id="KW-1185">Reference proteome</keyword>
<dbReference type="GO" id="GO:0003735">
    <property type="term" value="F:structural constituent of ribosome"/>
    <property type="evidence" value="ECO:0007669"/>
    <property type="project" value="InterPro"/>
</dbReference>
<feature type="region of interest" description="Disordered" evidence="5">
    <location>
        <begin position="86"/>
        <end position="114"/>
    </location>
</feature>
<dbReference type="InterPro" id="IPR036164">
    <property type="entry name" value="bL21-like_sf"/>
</dbReference>
<evidence type="ECO:0000256" key="5">
    <source>
        <dbReference type="SAM" id="MobiDB-lite"/>
    </source>
</evidence>
<dbReference type="GO" id="GO:0005840">
    <property type="term" value="C:ribosome"/>
    <property type="evidence" value="ECO:0007669"/>
    <property type="project" value="UniProtKB-KW"/>
</dbReference>
<dbReference type="PANTHER" id="PTHR21349">
    <property type="entry name" value="50S RIBOSOMAL PROTEIN L21"/>
    <property type="match status" value="1"/>
</dbReference>
<evidence type="ECO:0000313" key="6">
    <source>
        <dbReference type="EMBL" id="KAG2490127.1"/>
    </source>
</evidence>
<reference evidence="6" key="1">
    <citation type="journal article" date="2020" name="bioRxiv">
        <title>Comparative genomics of Chlamydomonas.</title>
        <authorList>
            <person name="Craig R.J."/>
            <person name="Hasan A.R."/>
            <person name="Ness R.W."/>
            <person name="Keightley P.D."/>
        </authorList>
    </citation>
    <scope>NUCLEOTIDE SEQUENCE</scope>
    <source>
        <strain evidence="6">CCAP 11/70</strain>
    </source>
</reference>
<evidence type="ECO:0000256" key="2">
    <source>
        <dbReference type="ARBA" id="ARBA00022980"/>
    </source>
</evidence>
<dbReference type="OrthoDB" id="5994at2759"/>
<keyword evidence="2" id="KW-0689">Ribosomal protein</keyword>
<dbReference type="HAMAP" id="MF_01363">
    <property type="entry name" value="Ribosomal_bL21"/>
    <property type="match status" value="1"/>
</dbReference>
<accession>A0A835XS09</accession>
<protein>
    <recommendedName>
        <fullName evidence="4">Large ribosomal subunit protein bL21m</fullName>
    </recommendedName>
</protein>